<dbReference type="InterPro" id="IPR050708">
    <property type="entry name" value="T6SS_VgrG/RHS"/>
</dbReference>
<organism evidence="5 6">
    <name type="scientific">Vibrio eleionomae</name>
    <dbReference type="NCBI Taxonomy" id="2653505"/>
    <lineage>
        <taxon>Bacteria</taxon>
        <taxon>Pseudomonadati</taxon>
        <taxon>Pseudomonadota</taxon>
        <taxon>Gammaproteobacteria</taxon>
        <taxon>Vibrionales</taxon>
        <taxon>Vibrionaceae</taxon>
        <taxon>Vibrio</taxon>
    </lineage>
</organism>
<protein>
    <submittedName>
        <fullName evidence="5">Rhs family protein</fullName>
    </submittedName>
</protein>
<gene>
    <name evidence="5" type="ORF">F9817_07760</name>
</gene>
<proteinExistence type="predicted"/>
<feature type="compositionally biased region" description="Polar residues" evidence="2">
    <location>
        <begin position="84"/>
        <end position="102"/>
    </location>
</feature>
<reference evidence="5 6" key="1">
    <citation type="submission" date="2019-10" db="EMBL/GenBank/DDBJ databases">
        <title>Vibrio sp. nov. isolated from a shrimp pond.</title>
        <authorList>
            <person name="Gomez-Gil B."/>
            <person name="Enciso-Ibarra J."/>
            <person name="Enciso-Ibarra K."/>
            <person name="Bolan-Mejia C."/>
        </authorList>
    </citation>
    <scope>NUCLEOTIDE SEQUENCE [LARGE SCALE GENOMIC DNA]</scope>
    <source>
        <strain evidence="5 6">CAIM 722</strain>
    </source>
</reference>
<dbReference type="InterPro" id="IPR045351">
    <property type="entry name" value="DUF6531"/>
</dbReference>
<dbReference type="AlphaFoldDB" id="A0A7X4LJJ1"/>
<evidence type="ECO:0000313" key="5">
    <source>
        <dbReference type="EMBL" id="MZI93092.1"/>
    </source>
</evidence>
<dbReference type="InterPro" id="IPR006530">
    <property type="entry name" value="YD"/>
</dbReference>
<feature type="compositionally biased region" description="Basic residues" evidence="2">
    <location>
        <begin position="63"/>
        <end position="76"/>
    </location>
</feature>
<dbReference type="PANTHER" id="PTHR32305:SF15">
    <property type="entry name" value="PROTEIN RHSA-RELATED"/>
    <property type="match status" value="1"/>
</dbReference>
<accession>A0A7X4LJJ1</accession>
<dbReference type="InterPro" id="IPR056823">
    <property type="entry name" value="TEN-like_YD-shell"/>
</dbReference>
<dbReference type="RefSeq" id="WP_161154393.1">
    <property type="nucleotide sequence ID" value="NZ_WEKT01000010.1"/>
</dbReference>
<feature type="domain" description="DUF6531" evidence="3">
    <location>
        <begin position="104"/>
        <end position="174"/>
    </location>
</feature>
<dbReference type="PRINTS" id="PR00394">
    <property type="entry name" value="RHSPROTEIN"/>
</dbReference>
<evidence type="ECO:0000256" key="2">
    <source>
        <dbReference type="SAM" id="MobiDB-lite"/>
    </source>
</evidence>
<name>A0A7X4LJJ1_9VIBR</name>
<dbReference type="PANTHER" id="PTHR32305">
    <property type="match status" value="1"/>
</dbReference>
<evidence type="ECO:0000256" key="1">
    <source>
        <dbReference type="ARBA" id="ARBA00022737"/>
    </source>
</evidence>
<sequence length="1263" mass="143295">MSKAKALDIIGKLKKLVKILQEDATKSLETLKKLATHGKGDFSQHKNTTQSVNSTTTEGAGAQKRKGKIRARIKQIFKRDKSNESGSNPNNHSSQSDSNTCKNGCPVSMVTGEELLTLEDCSLPGALGFTFKRTYRTSACELLDGLGYGWSHSLSHLLTFEDGKVYWRNSENVTVPLPEPSTERPAIYNLLGDAAVFLGDTPNELIVSSSEYDFLHFERDGNIARLTKISDNYGNCLLISYNKSKQPQAVINPVGIAFWFNYQDNLITSIELRTFSDEDGRKVWHTERTLQQYIYNESYHLIGERNEANEGEDYNYDNDNVITLRRMAGGVEFFWDWEGTGKSVRCVRHWSNLGDDAQYVWNDAENSVEVVNPDGSKLVYQHDENAQLLSSVDPDGAESFKEYDEDGNVVKEIDALGNETTHVYDEAGFRVQTITPDGNILEFEYLQGKIFKVHRGDASWRYFHNFEGDLTEKKDPAGNTTYYEYNEQGNLSTIKYPDGSEHKLSWNRLGMLIGEVLPDGSSTRYRHDISGRVIYEQSSVGGVTEYQWDKADRLIYLKRANGTSKHFAYNAYGKVTEVLDEHGNKTSYEYGENSHLVSRVINPDGTSLSYRYDNPKNFVSHITNERDETYQIDYFPNGLVSKETTFDGRSLAYTYDLNGKLLSKVETGTNGTELETVFERDSLGRLLVKTLPDGSKIEYQYDNNGNLISVDDGETPLAWRYDIMDRVVESHAGWSSQYYEYDELGLLSKWQLPDANVLEYQRAKGGVLRAINLNDEVLTQHIFQNGLEMMRNQGELKSHFNYDDQGRLVNQSQMLEGREKQRRQYQYDGLGNLVQISDKQRGDTFYDYDPLSRLTAVRGNLDEQFTHDATGNLIPNHISLQSSELFDHAPGNQLKLHGDSHYEYDEFGRLVKESRGKNQSLVTGYEYDCQHRLIKVTMPDSSQAHYRYDGFGRRIEKRVMDKTGLETTTEFLWQGDNLIAEMTNSEQYQSYVYEPGTFRPLALLKGEGKEAEVYHYHLDQIGTPLDITTTQGETVWSVQYRAYGNVFKKTVAEIDSPLRFQGQYFDTETGLHYNRHRYYNPNAGRFITVDPIGLAGGLNNYQYVPNPTGWVDPLGLHNETGLGPCKDPSEEQAPEPKVDEVENPESDVSSPKISKNAEALRTGGNNTVINVRTKSEADKLLKEAFPDYQKVNGVGHNDPAGIRKKRKMDRFKQGGAYHKDYAIDPSTGTVKGHAPNNDHGKYPHINIKRRDGVKVLINIVGKK</sequence>
<dbReference type="InterPro" id="IPR022385">
    <property type="entry name" value="Rhs_assc_core"/>
</dbReference>
<dbReference type="EMBL" id="WEKT01000010">
    <property type="protein sequence ID" value="MZI93092.1"/>
    <property type="molecule type" value="Genomic_DNA"/>
</dbReference>
<dbReference type="Pfam" id="PF20148">
    <property type="entry name" value="DUF6531"/>
    <property type="match status" value="1"/>
</dbReference>
<feature type="region of interest" description="Disordered" evidence="2">
    <location>
        <begin position="1114"/>
        <end position="1161"/>
    </location>
</feature>
<comment type="caution">
    <text evidence="5">The sequence shown here is derived from an EMBL/GenBank/DDBJ whole genome shotgun (WGS) entry which is preliminary data.</text>
</comment>
<keyword evidence="6" id="KW-1185">Reference proteome</keyword>
<dbReference type="InterPro" id="IPR031325">
    <property type="entry name" value="RHS_repeat"/>
</dbReference>
<dbReference type="NCBIfam" id="TIGR01643">
    <property type="entry name" value="YD_repeat_2x"/>
    <property type="match status" value="5"/>
</dbReference>
<dbReference type="Pfam" id="PF25023">
    <property type="entry name" value="TEN_YD-shell"/>
    <property type="match status" value="1"/>
</dbReference>
<evidence type="ECO:0000259" key="4">
    <source>
        <dbReference type="Pfam" id="PF25023"/>
    </source>
</evidence>
<dbReference type="Gene3D" id="2.180.10.10">
    <property type="entry name" value="RHS repeat-associated core"/>
    <property type="match status" value="2"/>
</dbReference>
<evidence type="ECO:0000313" key="6">
    <source>
        <dbReference type="Proteomes" id="UP000462621"/>
    </source>
</evidence>
<feature type="domain" description="Teneurin-like YD-shell" evidence="4">
    <location>
        <begin position="795"/>
        <end position="1090"/>
    </location>
</feature>
<feature type="compositionally biased region" description="Polar residues" evidence="2">
    <location>
        <begin position="45"/>
        <end position="58"/>
    </location>
</feature>
<dbReference type="Pfam" id="PF05593">
    <property type="entry name" value="RHS_repeat"/>
    <property type="match status" value="4"/>
</dbReference>
<evidence type="ECO:0000259" key="3">
    <source>
        <dbReference type="Pfam" id="PF20148"/>
    </source>
</evidence>
<dbReference type="NCBIfam" id="TIGR03696">
    <property type="entry name" value="Rhs_assc_core"/>
    <property type="match status" value="1"/>
</dbReference>
<feature type="region of interest" description="Disordered" evidence="2">
    <location>
        <begin position="39"/>
        <end position="102"/>
    </location>
</feature>
<keyword evidence="1" id="KW-0677">Repeat</keyword>
<dbReference type="Proteomes" id="UP000462621">
    <property type="component" value="Unassembled WGS sequence"/>
</dbReference>